<evidence type="ECO:0000313" key="2">
    <source>
        <dbReference type="Proteomes" id="UP001144110"/>
    </source>
</evidence>
<sequence>MNKSILIVGGLDRLVNRYKEIAHAFKYQFYHHCGKSSGLSYLKKVLEEWLGKTKNNYAVFTIKKTSKK</sequence>
<gene>
    <name evidence="1" type="ORF">OD816_000450</name>
</gene>
<reference evidence="1" key="1">
    <citation type="submission" date="2022-11" db="EMBL/GenBank/DDBJ databases">
        <title>Candidatus Alkanophaga archaea from heated hydrothermal vent sediment oxidize petroleum alkanes.</title>
        <authorList>
            <person name="Zehnle H."/>
            <person name="Laso-Perez R."/>
            <person name="Lipp J."/>
            <person name="Teske A."/>
            <person name="Wegener G."/>
        </authorList>
    </citation>
    <scope>NUCLEOTIDE SEQUENCE</scope>
    <source>
        <strain evidence="1">MCA70</strain>
    </source>
</reference>
<proteinExistence type="predicted"/>
<organism evidence="1 2">
    <name type="scientific">Candidatus Thermodesulfobacterium syntrophicum</name>
    <dbReference type="NCBI Taxonomy" id="3060442"/>
    <lineage>
        <taxon>Bacteria</taxon>
        <taxon>Pseudomonadati</taxon>
        <taxon>Thermodesulfobacteriota</taxon>
        <taxon>Thermodesulfobacteria</taxon>
        <taxon>Thermodesulfobacteriales</taxon>
        <taxon>Thermodesulfobacteriaceae</taxon>
        <taxon>Thermodesulfobacterium</taxon>
    </lineage>
</organism>
<dbReference type="EMBL" id="JAPHEG010000002">
    <property type="protein sequence ID" value="MDF2953205.1"/>
    <property type="molecule type" value="Genomic_DNA"/>
</dbReference>
<name>A0AAE3P3T4_9BACT</name>
<dbReference type="Proteomes" id="UP001144110">
    <property type="component" value="Unassembled WGS sequence"/>
</dbReference>
<comment type="caution">
    <text evidence="1">The sequence shown here is derived from an EMBL/GenBank/DDBJ whole genome shotgun (WGS) entry which is preliminary data.</text>
</comment>
<dbReference type="AlphaFoldDB" id="A0AAE3P3T4"/>
<accession>A0AAE3P3T4</accession>
<evidence type="ECO:0000313" key="1">
    <source>
        <dbReference type="EMBL" id="MDF2953205.1"/>
    </source>
</evidence>
<protein>
    <submittedName>
        <fullName evidence="1">Uncharacterized protein</fullName>
    </submittedName>
</protein>